<name>A0A2U0HVD2_9FLAO</name>
<comment type="caution">
    <text evidence="1">The sequence shown here is derived from an EMBL/GenBank/DDBJ whole genome shotgun (WGS) entry which is preliminary data.</text>
</comment>
<proteinExistence type="predicted"/>
<accession>A0A2U0HVD2</accession>
<protein>
    <submittedName>
        <fullName evidence="1">Uncharacterized protein</fullName>
    </submittedName>
</protein>
<dbReference type="EMBL" id="QEHR01000012">
    <property type="protein sequence ID" value="PVW12831.1"/>
    <property type="molecule type" value="Genomic_DNA"/>
</dbReference>
<sequence length="251" mass="27699">MIMAKQKGIIPLTGTIGGINFYYLNGKPIARRAGGGFNGKAIKEKASMQRVRENGSEFGHCSRVNKAFRLGLRPFYAGHTFTHFHSRLMKLFTRLKDLDTVNERGKRRVGTGMATDTGKRVLRSFLFTPACPLSTVLPFTYTYDSTAHTLVIPQVASSEINWVAGSDCISLTLGVLVFDFEDLTYRLFESSPHFIEADGAKQSVTLSPTQAVSGTGMEIAFLGIRFYQFVNGERYVLASDDAVGFEIVGLE</sequence>
<organism evidence="1 2">
    <name type="scientific">Marixanthomonas spongiae</name>
    <dbReference type="NCBI Taxonomy" id="2174845"/>
    <lineage>
        <taxon>Bacteria</taxon>
        <taxon>Pseudomonadati</taxon>
        <taxon>Bacteroidota</taxon>
        <taxon>Flavobacteriia</taxon>
        <taxon>Flavobacteriales</taxon>
        <taxon>Flavobacteriaceae</taxon>
        <taxon>Marixanthomonas</taxon>
    </lineage>
</organism>
<dbReference type="Proteomes" id="UP000245962">
    <property type="component" value="Unassembled WGS sequence"/>
</dbReference>
<keyword evidence="2" id="KW-1185">Reference proteome</keyword>
<evidence type="ECO:0000313" key="1">
    <source>
        <dbReference type="EMBL" id="PVW12831.1"/>
    </source>
</evidence>
<gene>
    <name evidence="1" type="ORF">DDV96_14495</name>
</gene>
<reference evidence="1 2" key="1">
    <citation type="submission" date="2018-04" db="EMBL/GenBank/DDBJ databases">
        <title>Marixanthomonas spongiae HN-E44 sp. nov., isolated from a marine sponge.</title>
        <authorList>
            <person name="Luo L."/>
            <person name="Zhuang L."/>
        </authorList>
    </citation>
    <scope>NUCLEOTIDE SEQUENCE [LARGE SCALE GENOMIC DNA]</scope>
    <source>
        <strain evidence="1 2">HN-E44</strain>
    </source>
</reference>
<evidence type="ECO:0000313" key="2">
    <source>
        <dbReference type="Proteomes" id="UP000245962"/>
    </source>
</evidence>
<dbReference type="AlphaFoldDB" id="A0A2U0HVD2"/>